<organism evidence="4 5">
    <name type="scientific">Pseudoalteromonas haloplanktis</name>
    <name type="common">Alteromonas haloplanktis</name>
    <dbReference type="NCBI Taxonomy" id="228"/>
    <lineage>
        <taxon>Bacteria</taxon>
        <taxon>Pseudomonadati</taxon>
        <taxon>Pseudomonadota</taxon>
        <taxon>Gammaproteobacteria</taxon>
        <taxon>Alteromonadales</taxon>
        <taxon>Pseudoalteromonadaceae</taxon>
        <taxon>Pseudoalteromonas</taxon>
    </lineage>
</organism>
<comment type="caution">
    <text evidence="4">The sequence shown here is derived from an EMBL/GenBank/DDBJ whole genome shotgun (WGS) entry which is preliminary data.</text>
</comment>
<evidence type="ECO:0000259" key="3">
    <source>
        <dbReference type="Pfam" id="PF20597"/>
    </source>
</evidence>
<keyword evidence="5" id="KW-1185">Reference proteome</keyword>
<evidence type="ECO:0000313" key="5">
    <source>
        <dbReference type="Proteomes" id="UP001152447"/>
    </source>
</evidence>
<dbReference type="RefSeq" id="WP_262977368.1">
    <property type="nucleotide sequence ID" value="NZ_CAMAPB010000086.1"/>
</dbReference>
<reference evidence="4" key="1">
    <citation type="submission" date="2022-07" db="EMBL/GenBank/DDBJ databases">
        <authorList>
            <person name="Criscuolo A."/>
        </authorList>
    </citation>
    <scope>NUCLEOTIDE SEQUENCE</scope>
    <source>
        <strain evidence="4">CIP103197</strain>
    </source>
</reference>
<accession>A0A9W4R4R7</accession>
<dbReference type="InterPro" id="IPR028994">
    <property type="entry name" value="Integrin_alpha_N"/>
</dbReference>
<evidence type="ECO:0000313" key="4">
    <source>
        <dbReference type="EMBL" id="CAH9065992.1"/>
    </source>
</evidence>
<sequence length="745" mass="81413">MMNSLLKFKKLSAVIALTLASSTTLAADLGVANNFSAFVFEDFKSNFGRADGAVAAGKIDLKGYSVGYTRPSSPDEYYLISDTSIKFKYGRQYVGSIIAGGGTDIHWGVRWGMESGSKILSNQDESAMPFNFDEQEQYYKDLSAQLNELDETGTVYRKWGGLYLKGDGSSDRQVFNLDARDFAKAHTFKVWGIPAGATVIFNITGDDNVVVKGKSFWRLRNHASKTVFNFTNAQKLDIKGNRWQGVILAPHADIRGVFGTAKMPIIGQSFYGSMALLGGEFDGNLPSEVAPVCNEIDIVDKWNWTNSDYKPEYNQVIVSPIAVQLNDDNGDGVIDELDTVDLIATTYTTESWRKPAMLRALSGVDGSELWLTYNQDGSLLYKDIYANTAYSVAAADLDFDGIVDIFTYNPIVNAFEVYSNSGVLKKSIPHTFGGSVSGHVTITDLDGDGYAEILIDKYIVSIRYSSVTMLNTPLEYGDKILRTIESTVVDIDLDGQQEFIANGILYNSNGEVIWAQNLTQSFAAVGNFDSDEYPEIVLTDNDGTVKLLEHTGDVIWEHIFSDGGGGAVSIADINNDGSPEVINAGRNSIRVIGSTGEILSTYTINDKSSGVIGTTLYDFNSDGISEVIYSDEDSLNILDPNTNEILYTNLQSSGTLWEFPIIVDLDGDDSGELISASNTLLLQEGKPASNGVHVKTSGTCKWASATRIWNQNSYSGTNINQDGSVPIQQENSWEKTNTFRSANLK</sequence>
<dbReference type="EMBL" id="CAMAPB010000086">
    <property type="protein sequence ID" value="CAH9065992.1"/>
    <property type="molecule type" value="Genomic_DNA"/>
</dbReference>
<feature type="signal peptide" evidence="2">
    <location>
        <begin position="1"/>
        <end position="26"/>
    </location>
</feature>
<dbReference type="InterPro" id="IPR026588">
    <property type="entry name" value="Choice_anch_A"/>
</dbReference>
<keyword evidence="1 2" id="KW-0732">Signal</keyword>
<evidence type="ECO:0000256" key="2">
    <source>
        <dbReference type="SAM" id="SignalP"/>
    </source>
</evidence>
<dbReference type="SUPFAM" id="SSF69318">
    <property type="entry name" value="Integrin alpha N-terminal domain"/>
    <property type="match status" value="1"/>
</dbReference>
<name>A0A9W4R4R7_PSEHA</name>
<dbReference type="InterPro" id="IPR013517">
    <property type="entry name" value="FG-GAP"/>
</dbReference>
<feature type="chain" id="PRO_5040746500" description="Choice-of-anchor A domain-containing protein" evidence="2">
    <location>
        <begin position="27"/>
        <end position="745"/>
    </location>
</feature>
<dbReference type="PANTHER" id="PTHR45460:SF2">
    <property type="entry name" value="ALPHA 1,3 GLUCANASE, GH71 FAMILY (EUROFUNG)"/>
    <property type="match status" value="1"/>
</dbReference>
<dbReference type="Proteomes" id="UP001152447">
    <property type="component" value="Unassembled WGS sequence"/>
</dbReference>
<dbReference type="Pfam" id="PF20597">
    <property type="entry name" value="pAdhesive_15"/>
    <property type="match status" value="1"/>
</dbReference>
<protein>
    <recommendedName>
        <fullName evidence="3">Choice-of-anchor A domain-containing protein</fullName>
    </recommendedName>
</protein>
<proteinExistence type="predicted"/>
<feature type="domain" description="Choice-of-anchor A" evidence="3">
    <location>
        <begin position="29"/>
        <end position="281"/>
    </location>
</feature>
<dbReference type="AlphaFoldDB" id="A0A9W4R4R7"/>
<gene>
    <name evidence="4" type="ORF">PSEHALCIP103_03496</name>
</gene>
<evidence type="ECO:0000256" key="1">
    <source>
        <dbReference type="ARBA" id="ARBA00022729"/>
    </source>
</evidence>
<dbReference type="Pfam" id="PF13517">
    <property type="entry name" value="FG-GAP_3"/>
    <property type="match status" value="1"/>
</dbReference>
<dbReference type="NCBIfam" id="TIGR04215">
    <property type="entry name" value="choice_anch_A"/>
    <property type="match status" value="1"/>
</dbReference>
<dbReference type="PANTHER" id="PTHR45460">
    <property type="entry name" value="SIMILAR TO CYSTEINE PROTEINASE"/>
    <property type="match status" value="1"/>
</dbReference>